<dbReference type="AlphaFoldDB" id="A0A2T8JD05"/>
<evidence type="ECO:0000313" key="1">
    <source>
        <dbReference type="EMBL" id="PVH47804.1"/>
    </source>
</evidence>
<name>A0A2T8JD05_9POAL</name>
<accession>A0A2T8JD05</accession>
<sequence length="49" mass="5626">MFQGLGSCMLKRLPIREDLKVLLYQSQEADNTFITLDGTLPYNSTRYGQ</sequence>
<dbReference type="Gramene" id="PVH47804">
    <property type="protein sequence ID" value="PVH47804"/>
    <property type="gene ID" value="PAHAL_4G156500"/>
</dbReference>
<gene>
    <name evidence="1" type="ORF">PAHAL_4G156500</name>
</gene>
<dbReference type="EMBL" id="CM008049">
    <property type="protein sequence ID" value="PVH47804.1"/>
    <property type="molecule type" value="Genomic_DNA"/>
</dbReference>
<organism evidence="1">
    <name type="scientific">Panicum hallii</name>
    <dbReference type="NCBI Taxonomy" id="206008"/>
    <lineage>
        <taxon>Eukaryota</taxon>
        <taxon>Viridiplantae</taxon>
        <taxon>Streptophyta</taxon>
        <taxon>Embryophyta</taxon>
        <taxon>Tracheophyta</taxon>
        <taxon>Spermatophyta</taxon>
        <taxon>Magnoliopsida</taxon>
        <taxon>Liliopsida</taxon>
        <taxon>Poales</taxon>
        <taxon>Poaceae</taxon>
        <taxon>PACMAD clade</taxon>
        <taxon>Panicoideae</taxon>
        <taxon>Panicodae</taxon>
        <taxon>Paniceae</taxon>
        <taxon>Panicinae</taxon>
        <taxon>Panicum</taxon>
        <taxon>Panicum sect. Panicum</taxon>
    </lineage>
</organism>
<proteinExistence type="predicted"/>
<dbReference type="Proteomes" id="UP000243499">
    <property type="component" value="Chromosome 4"/>
</dbReference>
<protein>
    <submittedName>
        <fullName evidence="1">Uncharacterized protein</fullName>
    </submittedName>
</protein>
<reference evidence="1" key="1">
    <citation type="submission" date="2018-04" db="EMBL/GenBank/DDBJ databases">
        <title>WGS assembly of Panicum hallii.</title>
        <authorList>
            <person name="Lovell J."/>
            <person name="Jenkins J."/>
            <person name="Lowry D."/>
            <person name="Mamidi S."/>
            <person name="Sreedasyam A."/>
            <person name="Weng X."/>
            <person name="Barry K."/>
            <person name="Bonette J."/>
            <person name="Campitelli B."/>
            <person name="Daum C."/>
            <person name="Gordon S."/>
            <person name="Gould B."/>
            <person name="Lipzen A."/>
            <person name="Macqueen A."/>
            <person name="Palacio-Mejia J."/>
            <person name="Plott C."/>
            <person name="Shakirov E."/>
            <person name="Shu S."/>
            <person name="Yoshinaga Y."/>
            <person name="Zane M."/>
            <person name="Rokhsar D."/>
            <person name="Grimwood J."/>
            <person name="Schmutz J."/>
            <person name="Juenger T."/>
        </authorList>
    </citation>
    <scope>NUCLEOTIDE SEQUENCE [LARGE SCALE GENOMIC DNA]</scope>
    <source>
        <strain evidence="1">FIL2</strain>
    </source>
</reference>